<dbReference type="AlphaFoldDB" id="A0A9D3VPM5"/>
<accession>A0A9D3VPM5</accession>
<organism evidence="1 2">
    <name type="scientific">Gossypium stocksii</name>
    <dbReference type="NCBI Taxonomy" id="47602"/>
    <lineage>
        <taxon>Eukaryota</taxon>
        <taxon>Viridiplantae</taxon>
        <taxon>Streptophyta</taxon>
        <taxon>Embryophyta</taxon>
        <taxon>Tracheophyta</taxon>
        <taxon>Spermatophyta</taxon>
        <taxon>Magnoliopsida</taxon>
        <taxon>eudicotyledons</taxon>
        <taxon>Gunneridae</taxon>
        <taxon>Pentapetalae</taxon>
        <taxon>rosids</taxon>
        <taxon>malvids</taxon>
        <taxon>Malvales</taxon>
        <taxon>Malvaceae</taxon>
        <taxon>Malvoideae</taxon>
        <taxon>Gossypium</taxon>
    </lineage>
</organism>
<name>A0A9D3VPM5_9ROSI</name>
<sequence>MASHTRSLNDTDIDLGTRDLIMEVIGLNVPIHDRDEFSHGDHVNGRGDVDSTLLPSEDVRSIPVVRTRVCEFTDLGYTDKLHARVPGHVPFEITSHARMPGHVVSHVKA</sequence>
<keyword evidence="2" id="KW-1185">Reference proteome</keyword>
<dbReference type="Proteomes" id="UP000828251">
    <property type="component" value="Unassembled WGS sequence"/>
</dbReference>
<evidence type="ECO:0000313" key="1">
    <source>
        <dbReference type="EMBL" id="KAH1091546.1"/>
    </source>
</evidence>
<comment type="caution">
    <text evidence="1">The sequence shown here is derived from an EMBL/GenBank/DDBJ whole genome shotgun (WGS) entry which is preliminary data.</text>
</comment>
<proteinExistence type="predicted"/>
<gene>
    <name evidence="1" type="ORF">J1N35_018803</name>
</gene>
<dbReference type="EMBL" id="JAIQCV010000006">
    <property type="protein sequence ID" value="KAH1091546.1"/>
    <property type="molecule type" value="Genomic_DNA"/>
</dbReference>
<protein>
    <submittedName>
        <fullName evidence="1">Uncharacterized protein</fullName>
    </submittedName>
</protein>
<dbReference type="OrthoDB" id="1932595at2759"/>
<evidence type="ECO:0000313" key="2">
    <source>
        <dbReference type="Proteomes" id="UP000828251"/>
    </source>
</evidence>
<reference evidence="1 2" key="1">
    <citation type="journal article" date="2021" name="Plant Biotechnol. J.">
        <title>Multi-omics assisted identification of the key and species-specific regulatory components of drought-tolerant mechanisms in Gossypium stocksii.</title>
        <authorList>
            <person name="Yu D."/>
            <person name="Ke L."/>
            <person name="Zhang D."/>
            <person name="Wu Y."/>
            <person name="Sun Y."/>
            <person name="Mei J."/>
            <person name="Sun J."/>
            <person name="Sun Y."/>
        </authorList>
    </citation>
    <scope>NUCLEOTIDE SEQUENCE [LARGE SCALE GENOMIC DNA]</scope>
    <source>
        <strain evidence="2">cv. E1</strain>
        <tissue evidence="1">Leaf</tissue>
    </source>
</reference>